<keyword evidence="2" id="KW-0378">Hydrolase</keyword>
<evidence type="ECO:0000313" key="2">
    <source>
        <dbReference type="EMBL" id="UPW02290.1"/>
    </source>
</evidence>
<dbReference type="Pfam" id="PF11645">
    <property type="entry name" value="PDDEXK_5"/>
    <property type="match status" value="1"/>
</dbReference>
<dbReference type="RefSeq" id="WP_248656674.1">
    <property type="nucleotide sequence ID" value="NZ_CP096658.1"/>
</dbReference>
<name>A0A8U0IMB9_9EURY</name>
<reference evidence="2" key="1">
    <citation type="submission" date="2022-04" db="EMBL/GenBank/DDBJ databases">
        <title>Diverse halophilic archaea isolated from saline environments.</title>
        <authorList>
            <person name="Cui H.-L."/>
        </authorList>
    </citation>
    <scope>NUCLEOTIDE SEQUENCE</scope>
    <source>
        <strain evidence="2">XZYJT40</strain>
    </source>
</reference>
<dbReference type="AlphaFoldDB" id="A0A8U0IMB9"/>
<dbReference type="Proteomes" id="UP000830434">
    <property type="component" value="Chromosome"/>
</dbReference>
<evidence type="ECO:0000259" key="1">
    <source>
        <dbReference type="Pfam" id="PF11645"/>
    </source>
</evidence>
<protein>
    <submittedName>
        <fullName evidence="2">Group I intron-associated PD-(D/E)XK endonuclease</fullName>
    </submittedName>
</protein>
<dbReference type="InterPro" id="IPR021671">
    <property type="entry name" value="PD(D/E)XK_Endonuc"/>
</dbReference>
<dbReference type="KEGG" id="haxz:M0R88_09415"/>
<dbReference type="GeneID" id="72190072"/>
<dbReference type="GO" id="GO:0004519">
    <property type="term" value="F:endonuclease activity"/>
    <property type="evidence" value="ECO:0007669"/>
    <property type="project" value="UniProtKB-KW"/>
</dbReference>
<accession>A0A8U0IMB9</accession>
<keyword evidence="3" id="KW-1185">Reference proteome</keyword>
<sequence length="81" mass="9621">MGNTKDRGDETEARVINGEYRERTYYGEVDAFVVRYPASETLYRVEIDEANEQKMELRFDSEIDHPSINWAKEYELDRVLP</sequence>
<proteinExistence type="predicted"/>
<gene>
    <name evidence="2" type="ORF">M0R88_09415</name>
</gene>
<feature type="domain" description="PD(D/E)XK endonuclease" evidence="1">
    <location>
        <begin position="21"/>
        <end position="76"/>
    </location>
</feature>
<keyword evidence="2" id="KW-0540">Nuclease</keyword>
<organism evidence="2 3">
    <name type="scientific">Halorussus gelatinilyticus</name>
    <dbReference type="NCBI Taxonomy" id="2937524"/>
    <lineage>
        <taxon>Archaea</taxon>
        <taxon>Methanobacteriati</taxon>
        <taxon>Methanobacteriota</taxon>
        <taxon>Stenosarchaea group</taxon>
        <taxon>Halobacteria</taxon>
        <taxon>Halobacteriales</taxon>
        <taxon>Haladaptataceae</taxon>
        <taxon>Halorussus</taxon>
    </lineage>
</organism>
<dbReference type="EMBL" id="CP096658">
    <property type="protein sequence ID" value="UPW02290.1"/>
    <property type="molecule type" value="Genomic_DNA"/>
</dbReference>
<keyword evidence="2" id="KW-0255">Endonuclease</keyword>
<evidence type="ECO:0000313" key="3">
    <source>
        <dbReference type="Proteomes" id="UP000830434"/>
    </source>
</evidence>